<dbReference type="RefSeq" id="WP_014819553.1">
    <property type="nucleotide sequence ID" value="NZ_CP091174.1"/>
</dbReference>
<dbReference type="OrthoDB" id="9035707at2"/>
<reference evidence="1 5" key="1">
    <citation type="submission" date="2014-03" db="EMBL/GenBank/DDBJ databases">
        <title>Complete genome sequence of Pseudomonas stutzeri 19SMN4.</title>
        <authorList>
            <person name="Brunet-Galmes I."/>
            <person name="Nogales B."/>
            <person name="Busquets A."/>
            <person name="Pena A."/>
            <person name="Gomila M."/>
            <person name="Garcia-Valdes E."/>
            <person name="Lalucat J."/>
            <person name="Bennasar A."/>
            <person name="Bosch R."/>
        </authorList>
    </citation>
    <scope>NUCLEOTIDE SEQUENCE [LARGE SCALE GENOMIC DNA]</scope>
    <source>
        <strain evidence="1 5">19SMN4</strain>
    </source>
</reference>
<evidence type="ECO:0000313" key="2">
    <source>
        <dbReference type="EMBL" id="KIZ32498.1"/>
    </source>
</evidence>
<dbReference type="EMBL" id="PPXG01000002">
    <property type="protein sequence ID" value="POH84127.1"/>
    <property type="molecule type" value="Genomic_DNA"/>
</dbReference>
<evidence type="ECO:0000313" key="1">
    <source>
        <dbReference type="EMBL" id="AHY43864.1"/>
    </source>
</evidence>
<evidence type="ECO:0000313" key="8">
    <source>
        <dbReference type="Proteomes" id="UP000237068"/>
    </source>
</evidence>
<reference evidence="7 8" key="3">
    <citation type="submission" date="2018-01" db="EMBL/GenBank/DDBJ databases">
        <title>Denitrification phenotypes of diverse strains of Pseudomonas stutzeri.</title>
        <authorList>
            <person name="Milligan D.A."/>
            <person name="Bergaust L."/>
            <person name="Bakken L.R."/>
            <person name="Frostegard A."/>
        </authorList>
    </citation>
    <scope>NUCLEOTIDE SEQUENCE [LARGE SCALE GENOMIC DNA]</scope>
    <source>
        <strain evidence="4 8">24a13</strain>
        <strain evidence="3 7">KC</strain>
    </source>
</reference>
<dbReference type="PATRIC" id="fig|316.110.peg.3908"/>
<evidence type="ECO:0000313" key="5">
    <source>
        <dbReference type="Proteomes" id="UP000025238"/>
    </source>
</evidence>
<evidence type="ECO:0000313" key="6">
    <source>
        <dbReference type="Proteomes" id="UP000032439"/>
    </source>
</evidence>
<gene>
    <name evidence="4" type="ORF">CXK91_06035</name>
    <name evidence="3" type="ORF">CXK92_11075</name>
    <name evidence="2" type="ORF">LO50_23640</name>
    <name evidence="1" type="ORF">UIB01_15850</name>
</gene>
<dbReference type="EMBL" id="CP007509">
    <property type="protein sequence ID" value="AHY43864.1"/>
    <property type="molecule type" value="Genomic_DNA"/>
</dbReference>
<reference evidence="2 6" key="2">
    <citation type="submission" date="2014-11" db="EMBL/GenBank/DDBJ databases">
        <title>Genomics and ecophysiology of heterotrophic nitrogen fixing bacteria isolated from estuarine surface water.</title>
        <authorList>
            <person name="Bentzon-Tilia M."/>
            <person name="Severin I."/>
            <person name="Hansen L.H."/>
            <person name="Riemann L."/>
        </authorList>
    </citation>
    <scope>NUCLEOTIDE SEQUENCE [LARGE SCALE GENOMIC DNA]</scope>
    <source>
        <strain evidence="2 6">BAL361</strain>
    </source>
</reference>
<organism evidence="1 5">
    <name type="scientific">Stutzerimonas stutzeri</name>
    <name type="common">Pseudomonas stutzeri</name>
    <dbReference type="NCBI Taxonomy" id="316"/>
    <lineage>
        <taxon>Bacteria</taxon>
        <taxon>Pseudomonadati</taxon>
        <taxon>Pseudomonadota</taxon>
        <taxon>Gammaproteobacteria</taxon>
        <taxon>Pseudomonadales</taxon>
        <taxon>Pseudomonadaceae</taxon>
        <taxon>Stutzerimonas</taxon>
    </lineage>
</organism>
<evidence type="ECO:0000313" key="4">
    <source>
        <dbReference type="EMBL" id="POH84127.1"/>
    </source>
</evidence>
<dbReference type="Proteomes" id="UP000032439">
    <property type="component" value="Unassembled WGS sequence"/>
</dbReference>
<protein>
    <submittedName>
        <fullName evidence="3">DNA-binding protein</fullName>
    </submittedName>
</protein>
<name>A0A023WVM5_STUST</name>
<dbReference type="Proteomes" id="UP000025238">
    <property type="component" value="Chromosome"/>
</dbReference>
<dbReference type="AlphaFoldDB" id="A0A023WVM5"/>
<dbReference type="GO" id="GO:0003677">
    <property type="term" value="F:DNA binding"/>
    <property type="evidence" value="ECO:0007669"/>
    <property type="project" value="UniProtKB-KW"/>
</dbReference>
<dbReference type="Proteomes" id="UP000235925">
    <property type="component" value="Unassembled WGS sequence"/>
</dbReference>
<dbReference type="EMBL" id="POUN01000003">
    <property type="protein sequence ID" value="PNF80749.1"/>
    <property type="molecule type" value="Genomic_DNA"/>
</dbReference>
<evidence type="ECO:0000313" key="7">
    <source>
        <dbReference type="Proteomes" id="UP000235925"/>
    </source>
</evidence>
<accession>A0A023WVM5</accession>
<sequence>MELEELEPSKLIAPQQDVETVEAWAERNGLTCSMARAWVYRGVLPTVKLGKRRMINSALLRSWLLEQEWTA</sequence>
<dbReference type="EMBL" id="JXXD01000391">
    <property type="protein sequence ID" value="KIZ32498.1"/>
    <property type="molecule type" value="Genomic_DNA"/>
</dbReference>
<dbReference type="KEGG" id="pstu:UIB01_15850"/>
<evidence type="ECO:0000313" key="3">
    <source>
        <dbReference type="EMBL" id="PNF80749.1"/>
    </source>
</evidence>
<keyword evidence="3" id="KW-0238">DNA-binding</keyword>
<dbReference type="GeneID" id="99794188"/>
<proteinExistence type="predicted"/>
<dbReference type="Proteomes" id="UP000237068">
    <property type="component" value="Unassembled WGS sequence"/>
</dbReference>